<name>A0ABW2LA66_9BACT</name>
<organism evidence="2 3">
    <name type="scientific">Haloferula chungangensis</name>
    <dbReference type="NCBI Taxonomy" id="1048331"/>
    <lineage>
        <taxon>Bacteria</taxon>
        <taxon>Pseudomonadati</taxon>
        <taxon>Verrucomicrobiota</taxon>
        <taxon>Verrucomicrobiia</taxon>
        <taxon>Verrucomicrobiales</taxon>
        <taxon>Verrucomicrobiaceae</taxon>
        <taxon>Haloferula</taxon>
    </lineage>
</organism>
<evidence type="ECO:0000313" key="3">
    <source>
        <dbReference type="Proteomes" id="UP001596472"/>
    </source>
</evidence>
<dbReference type="RefSeq" id="WP_379715917.1">
    <property type="nucleotide sequence ID" value="NZ_JBHTBS010000015.1"/>
</dbReference>
<dbReference type="EMBL" id="JBHTBS010000015">
    <property type="protein sequence ID" value="MFC7339322.1"/>
    <property type="molecule type" value="Genomic_DNA"/>
</dbReference>
<protein>
    <submittedName>
        <fullName evidence="2">DUF1800 family protein</fullName>
    </submittedName>
</protein>
<dbReference type="InterPro" id="IPR014917">
    <property type="entry name" value="DUF1800"/>
</dbReference>
<dbReference type="Proteomes" id="UP001596472">
    <property type="component" value="Unassembled WGS sequence"/>
</dbReference>
<proteinExistence type="predicted"/>
<evidence type="ECO:0000256" key="1">
    <source>
        <dbReference type="SAM" id="MobiDB-lite"/>
    </source>
</evidence>
<evidence type="ECO:0000313" key="2">
    <source>
        <dbReference type="EMBL" id="MFC7339322.1"/>
    </source>
</evidence>
<comment type="caution">
    <text evidence="2">The sequence shown here is derived from an EMBL/GenBank/DDBJ whole genome shotgun (WGS) entry which is preliminary data.</text>
</comment>
<feature type="compositionally biased region" description="Basic and acidic residues" evidence="1">
    <location>
        <begin position="83"/>
        <end position="107"/>
    </location>
</feature>
<dbReference type="Pfam" id="PF08811">
    <property type="entry name" value="DUF1800"/>
    <property type="match status" value="1"/>
</dbReference>
<keyword evidence="3" id="KW-1185">Reference proteome</keyword>
<sequence length="514" mass="58587">MLAQAKDEWTVSEAAHLMRRAGFGGSPEEIQRVYQLGRAAAVEAYLNPQEPLDAFPMPAWADPKTAFVTMRENFAKQRQARMAAERDTSEAAQEKFRVQQQERQRESRRQGFEGQAWWFGRLMNSQAPLREKMVLFWHDHFATSLQKVKQPALLLKQNQLFREHAFGDFKALTHAVLKDPAMMLYLDTQASVKGKPNENFAREVMELFTLGEGNYSETDIKEAARAFTGYRFDRREGKVMHVRFQWDGGEKTVFGKTGKFDGDQLIDLLFEQEAAAEYLPTKLWKYFVEDEVPAAISKRLAKTFRESGFEVEAVLREIFLSRAFYDPTVMRNQIKSPIQFLIQMSRELELDELAGGHVTVAQVQLGQVLFMPPNVAGWDWGKAWINTNTLLSRYNIAGMVTKGAESTGQEDAGGDDMMMEMAKEANGPMARMMARGTQSWEGPDYEKIAPRALREDPEKLADALMARLFQAELGSKQRETFVEYAKAKKGAVFTNHEVAELCHLMMSTPHYQLA</sequence>
<gene>
    <name evidence="2" type="ORF">ACFQY0_19170</name>
</gene>
<reference evidence="3" key="1">
    <citation type="journal article" date="2019" name="Int. J. Syst. Evol. Microbiol.">
        <title>The Global Catalogue of Microorganisms (GCM) 10K type strain sequencing project: providing services to taxonomists for standard genome sequencing and annotation.</title>
        <authorList>
            <consortium name="The Broad Institute Genomics Platform"/>
            <consortium name="The Broad Institute Genome Sequencing Center for Infectious Disease"/>
            <person name="Wu L."/>
            <person name="Ma J."/>
        </authorList>
    </citation>
    <scope>NUCLEOTIDE SEQUENCE [LARGE SCALE GENOMIC DNA]</scope>
    <source>
        <strain evidence="3">CGMCC 4.1467</strain>
    </source>
</reference>
<feature type="region of interest" description="Disordered" evidence="1">
    <location>
        <begin position="79"/>
        <end position="107"/>
    </location>
</feature>
<accession>A0ABW2LA66</accession>